<evidence type="ECO:0000313" key="2">
    <source>
        <dbReference type="EMBL" id="MBB6178501.1"/>
    </source>
</evidence>
<dbReference type="Proteomes" id="UP000535501">
    <property type="component" value="Unassembled WGS sequence"/>
</dbReference>
<accession>A0A7W9YVQ0</accession>
<evidence type="ECO:0000313" key="3">
    <source>
        <dbReference type="Proteomes" id="UP000535501"/>
    </source>
</evidence>
<proteinExistence type="predicted"/>
<dbReference type="InterPro" id="IPR007475">
    <property type="entry name" value="UbiK"/>
</dbReference>
<organism evidence="2 3">
    <name type="scientific">Pseudorhizobium flavum</name>
    <dbReference type="NCBI Taxonomy" id="1335061"/>
    <lineage>
        <taxon>Bacteria</taxon>
        <taxon>Pseudomonadati</taxon>
        <taxon>Pseudomonadota</taxon>
        <taxon>Alphaproteobacteria</taxon>
        <taxon>Hyphomicrobiales</taxon>
        <taxon>Rhizobiaceae</taxon>
        <taxon>Rhizobium/Agrobacterium group</taxon>
        <taxon>Pseudorhizobium</taxon>
    </lineage>
</organism>
<reference evidence="2 3" key="1">
    <citation type="submission" date="2020-08" db="EMBL/GenBank/DDBJ databases">
        <title>Genomic Encyclopedia of Type Strains, Phase IV (KMG-IV): sequencing the most valuable type-strain genomes for metagenomic binning, comparative biology and taxonomic classification.</title>
        <authorList>
            <person name="Goeker M."/>
        </authorList>
    </citation>
    <scope>NUCLEOTIDE SEQUENCE [LARGE SCALE GENOMIC DNA]</scope>
    <source>
        <strain evidence="2 3">DSM 102134</strain>
    </source>
</reference>
<keyword evidence="3" id="KW-1185">Reference proteome</keyword>
<protein>
    <submittedName>
        <fullName evidence="2">BMFP domain-containing protein YqiC</fullName>
    </submittedName>
</protein>
<sequence length="85" mass="9444">MSNGTNRILDDFAKLMTDAAGAAQGLRREAETAFQAQAERFLNNMDVVKREEFEAVREMAARARDENEALKARIEALEAKLATQG</sequence>
<dbReference type="AlphaFoldDB" id="A0A7W9YVQ0"/>
<keyword evidence="1" id="KW-0175">Coiled coil</keyword>
<name>A0A7W9YVQ0_9HYPH</name>
<gene>
    <name evidence="2" type="ORF">HNQ75_000444</name>
</gene>
<feature type="coiled-coil region" evidence="1">
    <location>
        <begin position="53"/>
        <end position="80"/>
    </location>
</feature>
<dbReference type="Pfam" id="PF04380">
    <property type="entry name" value="BMFP"/>
    <property type="match status" value="1"/>
</dbReference>
<dbReference type="RefSeq" id="WP_052638881.1">
    <property type="nucleotide sequence ID" value="NZ_CANLQM010000001.1"/>
</dbReference>
<dbReference type="EMBL" id="JACHEJ010000001">
    <property type="protein sequence ID" value="MBB6178501.1"/>
    <property type="molecule type" value="Genomic_DNA"/>
</dbReference>
<comment type="caution">
    <text evidence="2">The sequence shown here is derived from an EMBL/GenBank/DDBJ whole genome shotgun (WGS) entry which is preliminary data.</text>
</comment>
<evidence type="ECO:0000256" key="1">
    <source>
        <dbReference type="SAM" id="Coils"/>
    </source>
</evidence>